<dbReference type="HOGENOM" id="CLU_121935_2_0_11"/>
<protein>
    <submittedName>
        <fullName evidence="1">Uncharacterized protein</fullName>
    </submittedName>
</protein>
<sequence>MLSVEDLTEYGEVNAGEARNLNGSRSCAWQRDYEAGGHEGFVISLDVWGEHSIDDMKSVSDNTAEVEVNGRPAVRLTNPDRGYCTVGLKLDDTSRIDVGINGFSDYQDSCQVAEDVVYLVEPRLPDLPS</sequence>
<dbReference type="EMBL" id="CM001466">
    <property type="protein sequence ID" value="EHY91217.1"/>
    <property type="molecule type" value="Genomic_DNA"/>
</dbReference>
<evidence type="ECO:0000313" key="1">
    <source>
        <dbReference type="EMBL" id="EHY91217.1"/>
    </source>
</evidence>
<dbReference type="Pfam" id="PF12079">
    <property type="entry name" value="DUF3558"/>
    <property type="match status" value="1"/>
</dbReference>
<organism evidence="1 2">
    <name type="scientific">Saccharomonospora azurea NA-128</name>
    <dbReference type="NCBI Taxonomy" id="882081"/>
    <lineage>
        <taxon>Bacteria</taxon>
        <taxon>Bacillati</taxon>
        <taxon>Actinomycetota</taxon>
        <taxon>Actinomycetes</taxon>
        <taxon>Pseudonocardiales</taxon>
        <taxon>Pseudonocardiaceae</taxon>
        <taxon>Saccharomonospora</taxon>
    </lineage>
</organism>
<dbReference type="InterPro" id="IPR024520">
    <property type="entry name" value="DUF3558"/>
</dbReference>
<dbReference type="AlphaFoldDB" id="H8G538"/>
<accession>H8G538</accession>
<proteinExistence type="predicted"/>
<gene>
    <name evidence="1" type="ORF">SacazDRAFT_04377</name>
</gene>
<name>H8G538_9PSEU</name>
<evidence type="ECO:0000313" key="2">
    <source>
        <dbReference type="Proteomes" id="UP000004705"/>
    </source>
</evidence>
<reference evidence="1 2" key="1">
    <citation type="journal article" date="2012" name="Stand. Genomic Sci.">
        <title>Genome sequence of the soil bacterium Saccharomonospora azurea type strain (NA-128(T)).</title>
        <authorList>
            <person name="Klenk H.P."/>
            <person name="Held B."/>
            <person name="Lucas S."/>
            <person name="Lapidus A."/>
            <person name="Copeland A."/>
            <person name="Hammon N."/>
            <person name="Pitluck S."/>
            <person name="Goodwin L.A."/>
            <person name="Han C."/>
            <person name="Tapia R."/>
            <person name="Brambilla E.M."/>
            <person name="Potter G."/>
            <person name="Land M."/>
            <person name="Ivanova N."/>
            <person name="Rohde M."/>
            <person name="Goker M."/>
            <person name="Detter J.C."/>
            <person name="Kyrpides N.C."/>
            <person name="Woyke T."/>
        </authorList>
    </citation>
    <scope>NUCLEOTIDE SEQUENCE [LARGE SCALE GENOMIC DNA]</scope>
    <source>
        <strain evidence="1 2">NA-128</strain>
    </source>
</reference>
<dbReference type="Proteomes" id="UP000004705">
    <property type="component" value="Chromosome"/>
</dbReference>
<keyword evidence="2" id="KW-1185">Reference proteome</keyword>